<dbReference type="CDD" id="cd17356">
    <property type="entry name" value="MFS_HXT"/>
    <property type="match status" value="1"/>
</dbReference>
<dbReference type="Proteomes" id="UP001212152">
    <property type="component" value="Unassembled WGS sequence"/>
</dbReference>
<protein>
    <recommendedName>
        <fullName evidence="10">Major facilitator superfamily (MFS) profile domain-containing protein</fullName>
    </recommendedName>
</protein>
<dbReference type="PROSITE" id="PS00217">
    <property type="entry name" value="SUGAR_TRANSPORT_2"/>
    <property type="match status" value="1"/>
</dbReference>
<dbReference type="SUPFAM" id="SSF103473">
    <property type="entry name" value="MFS general substrate transporter"/>
    <property type="match status" value="1"/>
</dbReference>
<evidence type="ECO:0000256" key="3">
    <source>
        <dbReference type="ARBA" id="ARBA00022448"/>
    </source>
</evidence>
<dbReference type="InterPro" id="IPR003663">
    <property type="entry name" value="Sugar/inositol_transpt"/>
</dbReference>
<proteinExistence type="inferred from homology"/>
<dbReference type="InterPro" id="IPR036259">
    <property type="entry name" value="MFS_trans_sf"/>
</dbReference>
<comment type="similarity">
    <text evidence="2 7">Belongs to the major facilitator superfamily. Sugar transporter (TC 2.A.1.1) family.</text>
</comment>
<feature type="transmembrane region" description="Helical" evidence="9">
    <location>
        <begin position="171"/>
        <end position="193"/>
    </location>
</feature>
<dbReference type="PRINTS" id="PR00171">
    <property type="entry name" value="SUGRTRNSPORT"/>
</dbReference>
<evidence type="ECO:0000256" key="8">
    <source>
        <dbReference type="SAM" id="MobiDB-lite"/>
    </source>
</evidence>
<accession>A0AAD5XSW8</accession>
<evidence type="ECO:0000259" key="10">
    <source>
        <dbReference type="PROSITE" id="PS50850"/>
    </source>
</evidence>
<evidence type="ECO:0000256" key="7">
    <source>
        <dbReference type="RuleBase" id="RU003346"/>
    </source>
</evidence>
<feature type="transmembrane region" description="Helical" evidence="9">
    <location>
        <begin position="294"/>
        <end position="315"/>
    </location>
</feature>
<comment type="subcellular location">
    <subcellularLocation>
        <location evidence="1">Membrane</location>
        <topology evidence="1">Multi-pass membrane protein</topology>
    </subcellularLocation>
</comment>
<evidence type="ECO:0000313" key="11">
    <source>
        <dbReference type="EMBL" id="KAJ3179133.1"/>
    </source>
</evidence>
<evidence type="ECO:0000313" key="12">
    <source>
        <dbReference type="Proteomes" id="UP001212152"/>
    </source>
</evidence>
<dbReference type="InterPro" id="IPR005828">
    <property type="entry name" value="MFS_sugar_transport-like"/>
</dbReference>
<feature type="transmembrane region" description="Helical" evidence="9">
    <location>
        <begin position="366"/>
        <end position="391"/>
    </location>
</feature>
<evidence type="ECO:0000256" key="4">
    <source>
        <dbReference type="ARBA" id="ARBA00022692"/>
    </source>
</evidence>
<feature type="transmembrane region" description="Helical" evidence="9">
    <location>
        <begin position="82"/>
        <end position="100"/>
    </location>
</feature>
<dbReference type="NCBIfam" id="TIGR00879">
    <property type="entry name" value="SP"/>
    <property type="match status" value="1"/>
</dbReference>
<gene>
    <name evidence="11" type="ORF">HDU87_003090</name>
</gene>
<feature type="domain" description="Major facilitator superfamily (MFS) profile" evidence="10">
    <location>
        <begin position="9"/>
        <end position="460"/>
    </location>
</feature>
<feature type="transmembrane region" description="Helical" evidence="9">
    <location>
        <begin position="7"/>
        <end position="31"/>
    </location>
</feature>
<feature type="region of interest" description="Disordered" evidence="8">
    <location>
        <begin position="506"/>
        <end position="532"/>
    </location>
</feature>
<feature type="transmembrane region" description="Helical" evidence="9">
    <location>
        <begin position="438"/>
        <end position="456"/>
    </location>
</feature>
<evidence type="ECO:0000256" key="1">
    <source>
        <dbReference type="ARBA" id="ARBA00004141"/>
    </source>
</evidence>
<keyword evidence="3 7" id="KW-0813">Transport</keyword>
<feature type="transmembrane region" description="Helical" evidence="9">
    <location>
        <begin position="403"/>
        <end position="426"/>
    </location>
</feature>
<dbReference type="PROSITE" id="PS00216">
    <property type="entry name" value="SUGAR_TRANSPORT_1"/>
    <property type="match status" value="1"/>
</dbReference>
<dbReference type="GO" id="GO:0016020">
    <property type="term" value="C:membrane"/>
    <property type="evidence" value="ECO:0007669"/>
    <property type="project" value="UniProtKB-SubCell"/>
</dbReference>
<keyword evidence="12" id="KW-1185">Reference proteome</keyword>
<evidence type="ECO:0000256" key="6">
    <source>
        <dbReference type="ARBA" id="ARBA00023136"/>
    </source>
</evidence>
<name>A0AAD5XSW8_9FUNG</name>
<keyword evidence="6 9" id="KW-0472">Membrane</keyword>
<dbReference type="InterPro" id="IPR020846">
    <property type="entry name" value="MFS_dom"/>
</dbReference>
<comment type="caution">
    <text evidence="11">The sequence shown here is derived from an EMBL/GenBank/DDBJ whole genome shotgun (WGS) entry which is preliminary data.</text>
</comment>
<dbReference type="PANTHER" id="PTHR48022">
    <property type="entry name" value="PLASTIDIC GLUCOSE TRANSPORTER 4"/>
    <property type="match status" value="1"/>
</dbReference>
<sequence>MTNVPTILICLFVSFGGFLFGYDTGLISGLLEMDAFKADFGPGNGQDVTAPVSSLLVSILSVGTFFGALIAGHLADSLGRRWAIICSSGVFLVGVALQTASHSLALMIPGRVIAGLGVGLLSDLVPLYQAEAAPKHIRGTLVSTYQLAITIGILVAFGVNQGLQGKNGREAYRVPIAIQFFFGLFLGAGMFFLPDSPRNLLRLDRRADAESALCRLRGRPMSDPVIQEEMTEMEDALALEAHLGEASFMDCFRGPNLRRTQIGIWLQMFQQLTGVNAVFYYGTSFFKQAGITQAYLSTTVTGVVNVLSTFPALYLMERMGRRKLLLMGSAIMLFAQIIVASVGSAYPAKLAPGTNDVISSDSNAGIVMIVFTCVFIFGFASSWGPGAWVISSEIFTLRVRSKSIALSVASNWFWNFILGFVTPYLLKPDEANLGPKIDFVWAACILAGMIYVYYMVPETSGLALEQVDEMFDSGIPPRKSAAFVPTRTAGAAGGASHQAMEFASKGGDGAGVNNNNNPGLNKRAASHDTMGA</sequence>
<dbReference type="InterPro" id="IPR005829">
    <property type="entry name" value="Sugar_transporter_CS"/>
</dbReference>
<dbReference type="GO" id="GO:0005351">
    <property type="term" value="F:carbohydrate:proton symporter activity"/>
    <property type="evidence" value="ECO:0007669"/>
    <property type="project" value="TreeGrafter"/>
</dbReference>
<evidence type="ECO:0000256" key="5">
    <source>
        <dbReference type="ARBA" id="ARBA00022989"/>
    </source>
</evidence>
<dbReference type="EMBL" id="JADGJQ010000022">
    <property type="protein sequence ID" value="KAJ3179133.1"/>
    <property type="molecule type" value="Genomic_DNA"/>
</dbReference>
<organism evidence="11 12">
    <name type="scientific">Geranomyces variabilis</name>
    <dbReference type="NCBI Taxonomy" id="109894"/>
    <lineage>
        <taxon>Eukaryota</taxon>
        <taxon>Fungi</taxon>
        <taxon>Fungi incertae sedis</taxon>
        <taxon>Chytridiomycota</taxon>
        <taxon>Chytridiomycota incertae sedis</taxon>
        <taxon>Chytridiomycetes</taxon>
        <taxon>Spizellomycetales</taxon>
        <taxon>Powellomycetaceae</taxon>
        <taxon>Geranomyces</taxon>
    </lineage>
</organism>
<evidence type="ECO:0000256" key="9">
    <source>
        <dbReference type="SAM" id="Phobius"/>
    </source>
</evidence>
<dbReference type="PROSITE" id="PS50850">
    <property type="entry name" value="MFS"/>
    <property type="match status" value="1"/>
</dbReference>
<dbReference type="Pfam" id="PF00083">
    <property type="entry name" value="Sugar_tr"/>
    <property type="match status" value="1"/>
</dbReference>
<dbReference type="Gene3D" id="1.20.1250.20">
    <property type="entry name" value="MFS general substrate transporter like domains"/>
    <property type="match status" value="1"/>
</dbReference>
<feature type="transmembrane region" description="Helical" evidence="9">
    <location>
        <begin position="324"/>
        <end position="346"/>
    </location>
</feature>
<keyword evidence="5 9" id="KW-1133">Transmembrane helix</keyword>
<dbReference type="AlphaFoldDB" id="A0AAD5XSW8"/>
<evidence type="ECO:0000256" key="2">
    <source>
        <dbReference type="ARBA" id="ARBA00010992"/>
    </source>
</evidence>
<keyword evidence="4 9" id="KW-0812">Transmembrane</keyword>
<reference evidence="11" key="1">
    <citation type="submission" date="2020-05" db="EMBL/GenBank/DDBJ databases">
        <title>Phylogenomic resolution of chytrid fungi.</title>
        <authorList>
            <person name="Stajich J.E."/>
            <person name="Amses K."/>
            <person name="Simmons R."/>
            <person name="Seto K."/>
            <person name="Myers J."/>
            <person name="Bonds A."/>
            <person name="Quandt C.A."/>
            <person name="Barry K."/>
            <person name="Liu P."/>
            <person name="Grigoriev I."/>
            <person name="Longcore J.E."/>
            <person name="James T.Y."/>
        </authorList>
    </citation>
    <scope>NUCLEOTIDE SEQUENCE</scope>
    <source>
        <strain evidence="11">JEL0379</strain>
    </source>
</reference>
<feature type="compositionally biased region" description="Low complexity" evidence="8">
    <location>
        <begin position="511"/>
        <end position="521"/>
    </location>
</feature>
<dbReference type="InterPro" id="IPR050360">
    <property type="entry name" value="MFS_Sugar_Transporters"/>
</dbReference>
<feature type="transmembrane region" description="Helical" evidence="9">
    <location>
        <begin position="51"/>
        <end position="70"/>
    </location>
</feature>
<dbReference type="FunFam" id="1.20.1250.20:FF:000078">
    <property type="entry name" value="MFS maltose transporter, putative"/>
    <property type="match status" value="1"/>
</dbReference>
<dbReference type="PANTHER" id="PTHR48022:SF17">
    <property type="entry name" value="HEXOSE TRANSPORTER"/>
    <property type="match status" value="1"/>
</dbReference>
<feature type="transmembrane region" description="Helical" evidence="9">
    <location>
        <begin position="140"/>
        <end position="159"/>
    </location>
</feature>